<keyword evidence="2" id="KW-0472">Membrane</keyword>
<dbReference type="Proteomes" id="UP000229001">
    <property type="component" value="Unassembled WGS sequence"/>
</dbReference>
<comment type="caution">
    <text evidence="3">The sequence shown here is derived from an EMBL/GenBank/DDBJ whole genome shotgun (WGS) entry which is preliminary data.</text>
</comment>
<organism evidence="3 4">
    <name type="scientific">Candidatus Roizmanbacteria bacterium CG06_land_8_20_14_3_00_34_14</name>
    <dbReference type="NCBI Taxonomy" id="1974848"/>
    <lineage>
        <taxon>Bacteria</taxon>
        <taxon>Candidatus Roizmaniibacteriota</taxon>
    </lineage>
</organism>
<reference evidence="4" key="1">
    <citation type="submission" date="2017-09" db="EMBL/GenBank/DDBJ databases">
        <title>Depth-based differentiation of microbial function through sediment-hosted aquifers and enrichment of novel symbionts in the deep terrestrial subsurface.</title>
        <authorList>
            <person name="Probst A.J."/>
            <person name="Ladd B."/>
            <person name="Jarett J.K."/>
            <person name="Geller-Mcgrath D.E."/>
            <person name="Sieber C.M.K."/>
            <person name="Emerson J.B."/>
            <person name="Anantharaman K."/>
            <person name="Thomas B.C."/>
            <person name="Malmstrom R."/>
            <person name="Stieglmeier M."/>
            <person name="Klingl A."/>
            <person name="Woyke T."/>
            <person name="Ryan C.M."/>
            <person name="Banfield J.F."/>
        </authorList>
    </citation>
    <scope>NUCLEOTIDE SEQUENCE [LARGE SCALE GENOMIC DNA]</scope>
</reference>
<dbReference type="AlphaFoldDB" id="A0A2M7AUN8"/>
<evidence type="ECO:0000256" key="2">
    <source>
        <dbReference type="SAM" id="Phobius"/>
    </source>
</evidence>
<protein>
    <submittedName>
        <fullName evidence="3">Uncharacterized protein</fullName>
    </submittedName>
</protein>
<feature type="compositionally biased region" description="Acidic residues" evidence="1">
    <location>
        <begin position="658"/>
        <end position="672"/>
    </location>
</feature>
<evidence type="ECO:0000256" key="1">
    <source>
        <dbReference type="SAM" id="MobiDB-lite"/>
    </source>
</evidence>
<proteinExistence type="predicted"/>
<feature type="region of interest" description="Disordered" evidence="1">
    <location>
        <begin position="619"/>
        <end position="643"/>
    </location>
</feature>
<sequence length="672" mass="75070">MRPIYKYLLFGLATTLIVVVLVALFFIKPWQKKDTNKNSKAKTNVAIIDKKDLKHATVITVDPNKESNIDVYTSKKIVINLEIPKGILDKIQKIAIIPYTTSDPANPVKILIFPQNLTFKKPITVTFDLSRSAYRLSAPEFITTNGRVTGNTQLFFTNKLFTNPMPALISRSTETSKSITARILSAGLYSLTTDGKNKSLYARSALKNKKVDILTTLESASALLFNKEKLSSDEKNIVIKAISIIESQKDASVYEMYTAFALGQILKDKKTSFSFFKEVYATDPYEDYLKFACGKESETPDKLAVLANTAKLGGYSDVEKKCIDHARTLVVEESRDLLNGDPTTGELVAQMRRNDSFGLPAGTNNPLQKRINEILVKEIKDLINRGASKEELSQKLAEVQTIGKVDEKWQDIVLDKISQKAYEDAKKVIDDPRSTPSEINQALIEAQLYGVKPEGDEDIQEAFRKRMNRTPQEILDSPDSTIGEIVEAWINTEGTDPELHEKLRERKQAERHKNSTNDFPTGAPTIPPEDAEQGIDSDLLTIPIYELMGGTTFDQNGMNELSNEYIDYAHELVDVTAEACQGTLEMIDEFGAPEGVDVSELRSECDKSKMDQVVTEGERDAAAEAEKVGEGQDNFDSFSDDQSDWHIEIEITPTPEIEPTEEPIIEPTEEPL</sequence>
<feature type="transmembrane region" description="Helical" evidence="2">
    <location>
        <begin position="7"/>
        <end position="27"/>
    </location>
</feature>
<feature type="compositionally biased region" description="Basic and acidic residues" evidence="1">
    <location>
        <begin position="506"/>
        <end position="515"/>
    </location>
</feature>
<gene>
    <name evidence="3" type="ORF">COS77_02290</name>
</gene>
<name>A0A2M7AUN8_9BACT</name>
<feature type="region of interest" description="Disordered" evidence="1">
    <location>
        <begin position="653"/>
        <end position="672"/>
    </location>
</feature>
<dbReference type="EMBL" id="PEVZ01000034">
    <property type="protein sequence ID" value="PIU74309.1"/>
    <property type="molecule type" value="Genomic_DNA"/>
</dbReference>
<evidence type="ECO:0000313" key="4">
    <source>
        <dbReference type="Proteomes" id="UP000229001"/>
    </source>
</evidence>
<accession>A0A2M7AUN8</accession>
<evidence type="ECO:0000313" key="3">
    <source>
        <dbReference type="EMBL" id="PIU74309.1"/>
    </source>
</evidence>
<feature type="region of interest" description="Disordered" evidence="1">
    <location>
        <begin position="506"/>
        <end position="533"/>
    </location>
</feature>
<feature type="compositionally biased region" description="Basic and acidic residues" evidence="1">
    <location>
        <begin position="619"/>
        <end position="630"/>
    </location>
</feature>
<keyword evidence="2" id="KW-0812">Transmembrane</keyword>
<keyword evidence="2" id="KW-1133">Transmembrane helix</keyword>